<protein>
    <submittedName>
        <fullName evidence="2">BLUF domain-containing protein</fullName>
    </submittedName>
</protein>
<dbReference type="SMART" id="SM01034">
    <property type="entry name" value="BLUF"/>
    <property type="match status" value="1"/>
</dbReference>
<sequence>PGAKQFPAAASLVVMDFCITYFSTAVEATTEADILDIVAFSRTKNARLGITGVLLYVNGSIVQVLEGQQQSVEQLYESIRKDPRHTAVKTVIHQPIAQRLFGHWFMGYETLTTQQYQEVENLLPRPGRSAAEGTPPQPIILEMLQRFFEINHRPLPPKGAPQGSA</sequence>
<dbReference type="InterPro" id="IPR036046">
    <property type="entry name" value="Acylphosphatase-like_dom_sf"/>
</dbReference>
<dbReference type="PROSITE" id="PS50925">
    <property type="entry name" value="BLUF"/>
    <property type="match status" value="1"/>
</dbReference>
<comment type="caution">
    <text evidence="2">The sequence shown here is derived from an EMBL/GenBank/DDBJ whole genome shotgun (WGS) entry which is preliminary data.</text>
</comment>
<dbReference type="InterPro" id="IPR007024">
    <property type="entry name" value="BLUF_domain"/>
</dbReference>
<evidence type="ECO:0000313" key="3">
    <source>
        <dbReference type="Proteomes" id="UP001597116"/>
    </source>
</evidence>
<evidence type="ECO:0000313" key="2">
    <source>
        <dbReference type="EMBL" id="MFD1145292.1"/>
    </source>
</evidence>
<dbReference type="Gene3D" id="3.30.70.100">
    <property type="match status" value="1"/>
</dbReference>
<dbReference type="Pfam" id="PF04940">
    <property type="entry name" value="BLUF"/>
    <property type="match status" value="1"/>
</dbReference>
<gene>
    <name evidence="2" type="ORF">ACFQ4C_29440</name>
</gene>
<proteinExistence type="predicted"/>
<feature type="domain" description="BLUF" evidence="1">
    <location>
        <begin position="16"/>
        <end position="107"/>
    </location>
</feature>
<evidence type="ECO:0000259" key="1">
    <source>
        <dbReference type="PROSITE" id="PS50925"/>
    </source>
</evidence>
<reference evidence="3" key="1">
    <citation type="journal article" date="2019" name="Int. J. Syst. Evol. Microbiol.">
        <title>The Global Catalogue of Microorganisms (GCM) 10K type strain sequencing project: providing services to taxonomists for standard genome sequencing and annotation.</title>
        <authorList>
            <consortium name="The Broad Institute Genomics Platform"/>
            <consortium name="The Broad Institute Genome Sequencing Center for Infectious Disease"/>
            <person name="Wu L."/>
            <person name="Ma J."/>
        </authorList>
    </citation>
    <scope>NUCLEOTIDE SEQUENCE [LARGE SCALE GENOMIC DNA]</scope>
    <source>
        <strain evidence="3">CCUG 55608</strain>
    </source>
</reference>
<feature type="non-terminal residue" evidence="2">
    <location>
        <position position="1"/>
    </location>
</feature>
<accession>A0ABW3QC74</accession>
<organism evidence="2 3">
    <name type="scientific">Larkinella insperata</name>
    <dbReference type="NCBI Taxonomy" id="332158"/>
    <lineage>
        <taxon>Bacteria</taxon>
        <taxon>Pseudomonadati</taxon>
        <taxon>Bacteroidota</taxon>
        <taxon>Cytophagia</taxon>
        <taxon>Cytophagales</taxon>
        <taxon>Spirosomataceae</taxon>
        <taxon>Larkinella</taxon>
    </lineage>
</organism>
<dbReference type="RefSeq" id="WP_379885584.1">
    <property type="nucleotide sequence ID" value="NZ_JBHTLP010000030.1"/>
</dbReference>
<keyword evidence="3" id="KW-1185">Reference proteome</keyword>
<dbReference type="EMBL" id="JBHTLP010000030">
    <property type="protein sequence ID" value="MFD1145292.1"/>
    <property type="molecule type" value="Genomic_DNA"/>
</dbReference>
<dbReference type="Proteomes" id="UP001597116">
    <property type="component" value="Unassembled WGS sequence"/>
</dbReference>
<name>A0ABW3QC74_9BACT</name>
<dbReference type="SUPFAM" id="SSF54975">
    <property type="entry name" value="Acylphosphatase/BLUF domain-like"/>
    <property type="match status" value="1"/>
</dbReference>